<evidence type="ECO:0000313" key="1">
    <source>
        <dbReference type="EMBL" id="KAI9920332.1"/>
    </source>
</evidence>
<keyword evidence="2" id="KW-1185">Reference proteome</keyword>
<dbReference type="Proteomes" id="UP001163321">
    <property type="component" value="Chromosome 10"/>
</dbReference>
<reference evidence="1 2" key="1">
    <citation type="journal article" date="2022" name="bioRxiv">
        <title>The genome of the oomycete Peronosclerospora sorghi, a cosmopolitan pathogen of maize and sorghum, is inflated with dispersed pseudogenes.</title>
        <authorList>
            <person name="Fletcher K."/>
            <person name="Martin F."/>
            <person name="Isakeit T."/>
            <person name="Cavanaugh K."/>
            <person name="Magill C."/>
            <person name="Michelmore R."/>
        </authorList>
    </citation>
    <scope>NUCLEOTIDE SEQUENCE [LARGE SCALE GENOMIC DNA]</scope>
    <source>
        <strain evidence="1">P6</strain>
    </source>
</reference>
<sequence length="75" mass="8364">MKERGVGVSRRSGDYSVLDDSGLTLTRSSQKPSSYGDKSFTSRLSDAMSDFSVDEGYADSFIDIERHFGRDTDDR</sequence>
<comment type="caution">
    <text evidence="1">The sequence shown here is derived from an EMBL/GenBank/DDBJ whole genome shotgun (WGS) entry which is preliminary data.</text>
</comment>
<organism evidence="1 2">
    <name type="scientific">Peronosclerospora sorghi</name>
    <dbReference type="NCBI Taxonomy" id="230839"/>
    <lineage>
        <taxon>Eukaryota</taxon>
        <taxon>Sar</taxon>
        <taxon>Stramenopiles</taxon>
        <taxon>Oomycota</taxon>
        <taxon>Peronosporomycetes</taxon>
        <taxon>Peronosporales</taxon>
        <taxon>Peronosporaceae</taxon>
        <taxon>Peronosclerospora</taxon>
    </lineage>
</organism>
<name>A0ACC0WNK8_9STRA</name>
<gene>
    <name evidence="1" type="ORF">PsorP6_015589</name>
</gene>
<evidence type="ECO:0000313" key="2">
    <source>
        <dbReference type="Proteomes" id="UP001163321"/>
    </source>
</evidence>
<accession>A0ACC0WNK8</accession>
<proteinExistence type="predicted"/>
<dbReference type="EMBL" id="CM047589">
    <property type="protein sequence ID" value="KAI9920332.1"/>
    <property type="molecule type" value="Genomic_DNA"/>
</dbReference>
<protein>
    <submittedName>
        <fullName evidence="1">Uncharacterized protein</fullName>
    </submittedName>
</protein>